<protein>
    <submittedName>
        <fullName evidence="7">Serpentine type 7TM GPCR chemoreceptor srsx domain-containing protein</fullName>
    </submittedName>
</protein>
<gene>
    <name evidence="7" type="ORF">DdX_11860</name>
</gene>
<feature type="transmembrane region" description="Helical" evidence="5">
    <location>
        <begin position="143"/>
        <end position="161"/>
    </location>
</feature>
<feature type="transmembrane region" description="Helical" evidence="5">
    <location>
        <begin position="188"/>
        <end position="210"/>
    </location>
</feature>
<proteinExistence type="predicted"/>
<evidence type="ECO:0000313" key="8">
    <source>
        <dbReference type="Proteomes" id="UP001201812"/>
    </source>
</evidence>
<keyword evidence="4 5" id="KW-0472">Membrane</keyword>
<dbReference type="PROSITE" id="PS50262">
    <property type="entry name" value="G_PROTEIN_RECEP_F1_2"/>
    <property type="match status" value="1"/>
</dbReference>
<comment type="caution">
    <text evidence="7">The sequence shown here is derived from an EMBL/GenBank/DDBJ whole genome shotgun (WGS) entry which is preliminary data.</text>
</comment>
<dbReference type="GO" id="GO:0016020">
    <property type="term" value="C:membrane"/>
    <property type="evidence" value="ECO:0007669"/>
    <property type="project" value="UniProtKB-SubCell"/>
</dbReference>
<dbReference type="CDD" id="cd00637">
    <property type="entry name" value="7tm_classA_rhodopsin-like"/>
    <property type="match status" value="1"/>
</dbReference>
<evidence type="ECO:0000256" key="1">
    <source>
        <dbReference type="ARBA" id="ARBA00004370"/>
    </source>
</evidence>
<accession>A0AAD4R0X0</accession>
<dbReference type="AlphaFoldDB" id="A0AAD4R0X0"/>
<name>A0AAD4R0X0_9BILA</name>
<evidence type="ECO:0000256" key="5">
    <source>
        <dbReference type="SAM" id="Phobius"/>
    </source>
</evidence>
<dbReference type="Proteomes" id="UP001201812">
    <property type="component" value="Unassembled WGS sequence"/>
</dbReference>
<evidence type="ECO:0000259" key="6">
    <source>
        <dbReference type="PROSITE" id="PS50262"/>
    </source>
</evidence>
<dbReference type="InterPro" id="IPR000276">
    <property type="entry name" value="GPCR_Rhodpsn"/>
</dbReference>
<organism evidence="7 8">
    <name type="scientific">Ditylenchus destructor</name>
    <dbReference type="NCBI Taxonomy" id="166010"/>
    <lineage>
        <taxon>Eukaryota</taxon>
        <taxon>Metazoa</taxon>
        <taxon>Ecdysozoa</taxon>
        <taxon>Nematoda</taxon>
        <taxon>Chromadorea</taxon>
        <taxon>Rhabditida</taxon>
        <taxon>Tylenchina</taxon>
        <taxon>Tylenchomorpha</taxon>
        <taxon>Sphaerularioidea</taxon>
        <taxon>Anguinidae</taxon>
        <taxon>Anguininae</taxon>
        <taxon>Ditylenchus</taxon>
    </lineage>
</organism>
<feature type="domain" description="G-protein coupled receptors family 1 profile" evidence="6">
    <location>
        <begin position="38"/>
        <end position="249"/>
    </location>
</feature>
<dbReference type="EMBL" id="JAKKPZ010000035">
    <property type="protein sequence ID" value="KAI1708475.1"/>
    <property type="molecule type" value="Genomic_DNA"/>
</dbReference>
<dbReference type="Gene3D" id="1.20.1070.10">
    <property type="entry name" value="Rhodopsin 7-helix transmembrane proteins"/>
    <property type="match status" value="1"/>
</dbReference>
<dbReference type="InterPro" id="IPR017452">
    <property type="entry name" value="GPCR_Rhodpsn_7TM"/>
</dbReference>
<dbReference type="SMART" id="SM01381">
    <property type="entry name" value="7TM_GPCR_Srsx"/>
    <property type="match status" value="1"/>
</dbReference>
<evidence type="ECO:0000256" key="2">
    <source>
        <dbReference type="ARBA" id="ARBA00022692"/>
    </source>
</evidence>
<sequence>MENLEEAFYNRFKDSGFDPLLFTGAFINFSTTPFSFVFNFTLAYIAFTDRRLKADIHKLIGLASINDGIFSLGILIHFCVIASGKNFISLIDCFYFHIPNLFFFGTVNMFMFNVSADRLLHVCTQFCTPLFPLLRHLTFKIKLVVYMILCSANGIWMILLSRNYVITQPNRQVTCDITDVYAGASDPVFYSFIILQILTLTCYILVFIVARCASDRRNNEFTKTDRKLIKSLTIIIGLMISCWTTNGIIRYFLAPVKYTPHSWYITRCILGIPIGVAVGSNIFVYYACSTEYRNAIKEHLNRMTERFCCRKSSMVHRMPTGTLVSSKGSA</sequence>
<feature type="transmembrane region" description="Helical" evidence="5">
    <location>
        <begin position="68"/>
        <end position="88"/>
    </location>
</feature>
<feature type="transmembrane region" description="Helical" evidence="5">
    <location>
        <begin position="264"/>
        <end position="288"/>
    </location>
</feature>
<feature type="transmembrane region" description="Helical" evidence="5">
    <location>
        <begin position="20"/>
        <end position="47"/>
    </location>
</feature>
<dbReference type="GO" id="GO:0004930">
    <property type="term" value="F:G protein-coupled receptor activity"/>
    <property type="evidence" value="ECO:0007669"/>
    <property type="project" value="InterPro"/>
</dbReference>
<dbReference type="InterPro" id="IPR019424">
    <property type="entry name" value="7TM_GPCR_Srsx"/>
</dbReference>
<feature type="transmembrane region" description="Helical" evidence="5">
    <location>
        <begin position="231"/>
        <end position="252"/>
    </location>
</feature>
<keyword evidence="2 5" id="KW-0812">Transmembrane</keyword>
<keyword evidence="3 5" id="KW-1133">Transmembrane helix</keyword>
<evidence type="ECO:0000313" key="7">
    <source>
        <dbReference type="EMBL" id="KAI1708475.1"/>
    </source>
</evidence>
<evidence type="ECO:0000256" key="4">
    <source>
        <dbReference type="ARBA" id="ARBA00023136"/>
    </source>
</evidence>
<dbReference type="PANTHER" id="PTHR23360:SF5">
    <property type="entry name" value="G-PROTEIN COUPLED RECEPTORS FAMILY 1 PROFILE DOMAIN-CONTAINING PROTEIN"/>
    <property type="match status" value="1"/>
</dbReference>
<comment type="subcellular location">
    <subcellularLocation>
        <location evidence="1">Membrane</location>
    </subcellularLocation>
</comment>
<reference evidence="7" key="1">
    <citation type="submission" date="2022-01" db="EMBL/GenBank/DDBJ databases">
        <title>Genome Sequence Resource for Two Populations of Ditylenchus destructor, the Migratory Endoparasitic Phytonematode.</title>
        <authorList>
            <person name="Zhang H."/>
            <person name="Lin R."/>
            <person name="Xie B."/>
        </authorList>
    </citation>
    <scope>NUCLEOTIDE SEQUENCE</scope>
    <source>
        <strain evidence="7">BazhouSP</strain>
    </source>
</reference>
<feature type="transmembrane region" description="Helical" evidence="5">
    <location>
        <begin position="94"/>
        <end position="112"/>
    </location>
</feature>
<evidence type="ECO:0000256" key="3">
    <source>
        <dbReference type="ARBA" id="ARBA00022989"/>
    </source>
</evidence>
<dbReference type="Pfam" id="PF10320">
    <property type="entry name" value="7TM_GPCR_Srsx"/>
    <property type="match status" value="1"/>
</dbReference>
<dbReference type="InterPro" id="IPR047130">
    <property type="entry name" value="7TM_GPCR_Srsx_nematod"/>
</dbReference>
<keyword evidence="8" id="KW-1185">Reference proteome</keyword>
<dbReference type="SUPFAM" id="SSF81321">
    <property type="entry name" value="Family A G protein-coupled receptor-like"/>
    <property type="match status" value="1"/>
</dbReference>
<dbReference type="PANTHER" id="PTHR23360">
    <property type="entry name" value="G-PROTEIN COUPLED RECEPTORS FAMILY 1 PROFILE DOMAIN-CONTAINING PROTEIN-RELATED"/>
    <property type="match status" value="1"/>
</dbReference>